<dbReference type="Proteomes" id="UP001058860">
    <property type="component" value="Chromosome"/>
</dbReference>
<organism evidence="1 2">
    <name type="scientific">Svornostia abyssi</name>
    <dbReference type="NCBI Taxonomy" id="2898438"/>
    <lineage>
        <taxon>Bacteria</taxon>
        <taxon>Bacillati</taxon>
        <taxon>Actinomycetota</taxon>
        <taxon>Thermoleophilia</taxon>
        <taxon>Solirubrobacterales</taxon>
        <taxon>Baekduiaceae</taxon>
        <taxon>Svornostia</taxon>
    </lineage>
</organism>
<name>A0ABY5PF15_9ACTN</name>
<evidence type="ECO:0000313" key="1">
    <source>
        <dbReference type="EMBL" id="UUY03007.1"/>
    </source>
</evidence>
<reference evidence="2" key="1">
    <citation type="submission" date="2021-11" db="EMBL/GenBank/DDBJ databases">
        <title>Cultivation dependent microbiological survey of springs from the worlds oldest radium mine currently devoted to the extraction of radon-saturated water.</title>
        <authorList>
            <person name="Kapinusova G."/>
            <person name="Smrhova T."/>
            <person name="Strejcek M."/>
            <person name="Suman J."/>
            <person name="Jani K."/>
            <person name="Pajer P."/>
            <person name="Uhlik O."/>
        </authorList>
    </citation>
    <scope>NUCLEOTIDE SEQUENCE [LARGE SCALE GENOMIC DNA]</scope>
    <source>
        <strain evidence="2">J379</strain>
    </source>
</reference>
<gene>
    <name evidence="1" type="ORF">LRS13_20360</name>
</gene>
<protein>
    <submittedName>
        <fullName evidence="1">Helix-turn-helix domain-containing protein</fullName>
    </submittedName>
</protein>
<evidence type="ECO:0000313" key="2">
    <source>
        <dbReference type="Proteomes" id="UP001058860"/>
    </source>
</evidence>
<sequence length="68" mass="7390">MLADPPDDALLSPAEVAAWLDVDETWLARAVAEDELPVMGFTSDGAPVVAAMEVRAWLRRPDPRADET</sequence>
<dbReference type="EMBL" id="CP088295">
    <property type="protein sequence ID" value="UUY03007.1"/>
    <property type="molecule type" value="Genomic_DNA"/>
</dbReference>
<dbReference type="RefSeq" id="WP_353863524.1">
    <property type="nucleotide sequence ID" value="NZ_CP088295.1"/>
</dbReference>
<keyword evidence="2" id="KW-1185">Reference proteome</keyword>
<proteinExistence type="predicted"/>
<accession>A0ABY5PF15</accession>